<dbReference type="AlphaFoldDB" id="A0A0F7SUF7"/>
<name>A0A0F7SUF7_PHARH</name>
<evidence type="ECO:0000256" key="1">
    <source>
        <dbReference type="SAM" id="MobiDB-lite"/>
    </source>
</evidence>
<feature type="compositionally biased region" description="Low complexity" evidence="1">
    <location>
        <begin position="204"/>
        <end position="222"/>
    </location>
</feature>
<feature type="compositionally biased region" description="Low complexity" evidence="1">
    <location>
        <begin position="249"/>
        <end position="270"/>
    </location>
</feature>
<dbReference type="EMBL" id="LN483157">
    <property type="protein sequence ID" value="CED83623.1"/>
    <property type="molecule type" value="Genomic_DNA"/>
</dbReference>
<evidence type="ECO:0000313" key="2">
    <source>
        <dbReference type="EMBL" id="CED83623.1"/>
    </source>
</evidence>
<feature type="region of interest" description="Disordered" evidence="1">
    <location>
        <begin position="196"/>
        <end position="307"/>
    </location>
</feature>
<reference evidence="2" key="1">
    <citation type="submission" date="2014-08" db="EMBL/GenBank/DDBJ databases">
        <authorList>
            <person name="Sharma Rahul"/>
            <person name="Thines Marco"/>
        </authorList>
    </citation>
    <scope>NUCLEOTIDE SEQUENCE</scope>
</reference>
<feature type="region of interest" description="Disordered" evidence="1">
    <location>
        <begin position="1"/>
        <end position="25"/>
    </location>
</feature>
<organism evidence="2">
    <name type="scientific">Phaffia rhodozyma</name>
    <name type="common">Yeast</name>
    <name type="synonym">Xanthophyllomyces dendrorhous</name>
    <dbReference type="NCBI Taxonomy" id="264483"/>
    <lineage>
        <taxon>Eukaryota</taxon>
        <taxon>Fungi</taxon>
        <taxon>Dikarya</taxon>
        <taxon>Basidiomycota</taxon>
        <taxon>Agaricomycotina</taxon>
        <taxon>Tremellomycetes</taxon>
        <taxon>Cystofilobasidiales</taxon>
        <taxon>Mrakiaceae</taxon>
        <taxon>Phaffia</taxon>
    </lineage>
</organism>
<proteinExistence type="predicted"/>
<protein>
    <submittedName>
        <fullName evidence="2">Uncharacterized protein</fullName>
    </submittedName>
</protein>
<sequence>MSIAPTQFSRHRRSKSYPPRNPPSSGITFTLSDHFTSCLTLCFTCFPSFSRRPSEESSSDELGFPRDTLDSLLPAFSSEHGNHRDDADDDAAAWGSDALSLRSQFGTSKRSSRERNPRGAWRSWLGRLIAGRGERLSLEVEEGVDDERDFLEDPVIDWQIEDQTRIFNDNGVDRDSNVDRRSRTIDTLPDQWGAFLSAPLTRRSPNMTTSTSPSPSSSTLPTARAYPFPTSTSASTHLAEPNIPELEPSSTPGPLASISSSSSSSSASSSESKHRSSRSSKSFNKKKSPPPSNEVEPTPAEDVPPSV</sequence>
<feature type="compositionally biased region" description="Basic residues" evidence="1">
    <location>
        <begin position="275"/>
        <end position="288"/>
    </location>
</feature>
<accession>A0A0F7SUF7</accession>